<accession>A0ABN7UT66</accession>
<name>A0ABN7UT66_GIGMA</name>
<keyword evidence="2" id="KW-1185">Reference proteome</keyword>
<gene>
    <name evidence="1" type="ORF">GMARGA_LOCUS9485</name>
</gene>
<reference evidence="1 2" key="1">
    <citation type="submission" date="2021-06" db="EMBL/GenBank/DDBJ databases">
        <authorList>
            <person name="Kallberg Y."/>
            <person name="Tangrot J."/>
            <person name="Rosling A."/>
        </authorList>
    </citation>
    <scope>NUCLEOTIDE SEQUENCE [LARGE SCALE GENOMIC DNA]</scope>
    <source>
        <strain evidence="1 2">120-4 pot B 10/14</strain>
    </source>
</reference>
<protein>
    <submittedName>
        <fullName evidence="1">31908_t:CDS:1</fullName>
    </submittedName>
</protein>
<organism evidence="1 2">
    <name type="scientific">Gigaspora margarita</name>
    <dbReference type="NCBI Taxonomy" id="4874"/>
    <lineage>
        <taxon>Eukaryota</taxon>
        <taxon>Fungi</taxon>
        <taxon>Fungi incertae sedis</taxon>
        <taxon>Mucoromycota</taxon>
        <taxon>Glomeromycotina</taxon>
        <taxon>Glomeromycetes</taxon>
        <taxon>Diversisporales</taxon>
        <taxon>Gigasporaceae</taxon>
        <taxon>Gigaspora</taxon>
    </lineage>
</organism>
<dbReference type="EMBL" id="CAJVQB010005122">
    <property type="protein sequence ID" value="CAG8653583.1"/>
    <property type="molecule type" value="Genomic_DNA"/>
</dbReference>
<proteinExistence type="predicted"/>
<evidence type="ECO:0000313" key="2">
    <source>
        <dbReference type="Proteomes" id="UP000789901"/>
    </source>
</evidence>
<sequence>MSFTNRKKKSIQNTISEIMELIANTIPVQTEMDQLFDDYIQNDYLENNELKQYEKVTQSTGPKFFVGWVSPSVWHYL</sequence>
<evidence type="ECO:0000313" key="1">
    <source>
        <dbReference type="EMBL" id="CAG8653583.1"/>
    </source>
</evidence>
<dbReference type="Proteomes" id="UP000789901">
    <property type="component" value="Unassembled WGS sequence"/>
</dbReference>
<comment type="caution">
    <text evidence="1">The sequence shown here is derived from an EMBL/GenBank/DDBJ whole genome shotgun (WGS) entry which is preliminary data.</text>
</comment>
<feature type="non-terminal residue" evidence="1">
    <location>
        <position position="77"/>
    </location>
</feature>